<dbReference type="GO" id="GO:0005576">
    <property type="term" value="C:extracellular region"/>
    <property type="evidence" value="ECO:0007669"/>
    <property type="project" value="UniProtKB-SubCell"/>
</dbReference>
<dbReference type="Proteomes" id="UP000284589">
    <property type="component" value="Unassembled WGS sequence"/>
</dbReference>
<comment type="caution">
    <text evidence="7">The sequence shown here is derived from an EMBL/GenBank/DDBJ whole genome shotgun (WGS) entry which is preliminary data.</text>
</comment>
<evidence type="ECO:0000256" key="2">
    <source>
        <dbReference type="ARBA" id="ARBA00022525"/>
    </source>
</evidence>
<reference evidence="7 8" key="1">
    <citation type="submission" date="2018-08" db="EMBL/GenBank/DDBJ databases">
        <title>A genome reference for cultivated species of the human gut microbiota.</title>
        <authorList>
            <person name="Zou Y."/>
            <person name="Xue W."/>
            <person name="Luo G."/>
        </authorList>
    </citation>
    <scope>NUCLEOTIDE SEQUENCE [LARGE SCALE GENOMIC DNA]</scope>
    <source>
        <strain evidence="7 8">AM12-20</strain>
    </source>
</reference>
<keyword evidence="3" id="KW-0732">Signal</keyword>
<dbReference type="EMBL" id="QRLP01000003">
    <property type="protein sequence ID" value="RHJ18273.1"/>
    <property type="molecule type" value="Genomic_DNA"/>
</dbReference>
<evidence type="ECO:0000313" key="8">
    <source>
        <dbReference type="Proteomes" id="UP000284589"/>
    </source>
</evidence>
<dbReference type="PROSITE" id="PS51110">
    <property type="entry name" value="SAP_A"/>
    <property type="match status" value="1"/>
</dbReference>
<comment type="subcellular location">
    <subcellularLocation>
        <location evidence="1">Secreted</location>
    </subcellularLocation>
</comment>
<evidence type="ECO:0000313" key="7">
    <source>
        <dbReference type="EMBL" id="RHJ18273.1"/>
    </source>
</evidence>
<evidence type="ECO:0000256" key="4">
    <source>
        <dbReference type="ARBA" id="ARBA00023157"/>
    </source>
</evidence>
<feature type="domain" description="Saposin A-type" evidence="6">
    <location>
        <begin position="1"/>
        <end position="28"/>
    </location>
</feature>
<gene>
    <name evidence="7" type="ORF">DW139_06485</name>
</gene>
<keyword evidence="2" id="KW-0964">Secreted</keyword>
<evidence type="ECO:0000256" key="5">
    <source>
        <dbReference type="ARBA" id="ARBA00023180"/>
    </source>
</evidence>
<organism evidence="7 8">
    <name type="scientific">Bifidobacterium adolescentis</name>
    <dbReference type="NCBI Taxonomy" id="1680"/>
    <lineage>
        <taxon>Bacteria</taxon>
        <taxon>Bacillati</taxon>
        <taxon>Actinomycetota</taxon>
        <taxon>Actinomycetes</taxon>
        <taxon>Bifidobacteriales</taxon>
        <taxon>Bifidobacteriaceae</taxon>
        <taxon>Bifidobacterium</taxon>
    </lineage>
</organism>
<evidence type="ECO:0000259" key="6">
    <source>
        <dbReference type="PROSITE" id="PS51110"/>
    </source>
</evidence>
<keyword evidence="5" id="KW-0325">Glycoprotein</keyword>
<evidence type="ECO:0000256" key="3">
    <source>
        <dbReference type="ARBA" id="ARBA00022729"/>
    </source>
</evidence>
<dbReference type="InterPro" id="IPR003119">
    <property type="entry name" value="SAP_A"/>
</dbReference>
<keyword evidence="4" id="KW-1015">Disulfide bond</keyword>
<evidence type="ECO:0000256" key="1">
    <source>
        <dbReference type="ARBA" id="ARBA00004613"/>
    </source>
</evidence>
<sequence length="41" mass="4401">MWCRSRSSAARCAALPHCAPCAGGCRIPRCDPPLRGCNSRL</sequence>
<protein>
    <recommendedName>
        <fullName evidence="6">Saposin A-type domain-containing protein</fullName>
    </recommendedName>
</protein>
<proteinExistence type="predicted"/>
<name>A0AAX1TXL4_BIFAD</name>
<dbReference type="AlphaFoldDB" id="A0AAX1TXL4"/>
<accession>A0AAX1TXL4</accession>